<accession>A0A250FU42</accession>
<sequence>MGKNKKQNTTEIQRETRKFLLFFLVLSLLSFNALYFFYKSYAVQHAIIQKDVVSYKAVLNKQQVLYDKLDTIYYRMTLLNTDKVQNNVFLGNYISKNIQEFRKTIGKDSIAEFSHYAFLLTKLDSLLTLKNEIVEIDTKEQHALRDLNECIDKIKKVEKDLSKDPSRGFQAE</sequence>
<feature type="transmembrane region" description="Helical" evidence="1">
    <location>
        <begin position="20"/>
        <end position="38"/>
    </location>
</feature>
<organism evidence="2 3">
    <name type="scientific">Capnocytophaga gingivalis</name>
    <dbReference type="NCBI Taxonomy" id="1017"/>
    <lineage>
        <taxon>Bacteria</taxon>
        <taxon>Pseudomonadati</taxon>
        <taxon>Bacteroidota</taxon>
        <taxon>Flavobacteriia</taxon>
        <taxon>Flavobacteriales</taxon>
        <taxon>Flavobacteriaceae</taxon>
        <taxon>Capnocytophaga</taxon>
    </lineage>
</organism>
<proteinExistence type="predicted"/>
<dbReference type="InterPro" id="IPR039449">
    <property type="entry name" value="TssO"/>
</dbReference>
<protein>
    <recommendedName>
        <fullName evidence="4">Type VI secretion system transmembrane protein TssO</fullName>
    </recommendedName>
</protein>
<dbReference type="Proteomes" id="UP000217250">
    <property type="component" value="Chromosome"/>
</dbReference>
<evidence type="ECO:0000256" key="1">
    <source>
        <dbReference type="SAM" id="Phobius"/>
    </source>
</evidence>
<gene>
    <name evidence="2" type="ORF">CGC50_10765</name>
</gene>
<evidence type="ECO:0000313" key="3">
    <source>
        <dbReference type="Proteomes" id="UP000217250"/>
    </source>
</evidence>
<keyword evidence="1" id="KW-0472">Membrane</keyword>
<dbReference type="OrthoDB" id="1273486at2"/>
<keyword evidence="1" id="KW-1133">Transmembrane helix</keyword>
<evidence type="ECO:0008006" key="4">
    <source>
        <dbReference type="Google" id="ProtNLM"/>
    </source>
</evidence>
<dbReference type="AlphaFoldDB" id="A0A250FU42"/>
<dbReference type="RefSeq" id="WP_095910818.1">
    <property type="nucleotide sequence ID" value="NZ_CP022386.1"/>
</dbReference>
<reference evidence="3" key="1">
    <citation type="submission" date="2017-06" db="EMBL/GenBank/DDBJ databases">
        <title>Capnocytophaga spp. assemblies.</title>
        <authorList>
            <person name="Gulvik C.A."/>
        </authorList>
    </citation>
    <scope>NUCLEOTIDE SEQUENCE [LARGE SCALE GENOMIC DNA]</scope>
    <source>
        <strain evidence="3">H1496</strain>
    </source>
</reference>
<keyword evidence="1" id="KW-0812">Transmembrane</keyword>
<dbReference type="Pfam" id="PF17561">
    <property type="entry name" value="TssO"/>
    <property type="match status" value="1"/>
</dbReference>
<dbReference type="KEGG" id="cgh:CGC50_10765"/>
<dbReference type="EMBL" id="CP022386">
    <property type="protein sequence ID" value="ATA87588.1"/>
    <property type="molecule type" value="Genomic_DNA"/>
</dbReference>
<dbReference type="GeneID" id="84809033"/>
<name>A0A250FU42_9FLAO</name>
<evidence type="ECO:0000313" key="2">
    <source>
        <dbReference type="EMBL" id="ATA87588.1"/>
    </source>
</evidence>